<evidence type="ECO:0000256" key="4">
    <source>
        <dbReference type="ARBA" id="ARBA00023157"/>
    </source>
</evidence>
<dbReference type="Gene3D" id="2.70.50.70">
    <property type="match status" value="1"/>
</dbReference>
<evidence type="ECO:0000313" key="8">
    <source>
        <dbReference type="Proteomes" id="UP000073492"/>
    </source>
</evidence>
<name>A0A139IHZ3_9PEZI</name>
<reference evidence="7 8" key="1">
    <citation type="submission" date="2015-07" db="EMBL/GenBank/DDBJ databases">
        <title>Comparative genomics of the Sigatoka disease complex on banana suggests a link between parallel evolutionary changes in Pseudocercospora fijiensis and Pseudocercospora eumusae and increased virulence on the banana host.</title>
        <authorList>
            <person name="Chang T.-C."/>
            <person name="Salvucci A."/>
            <person name="Crous P.W."/>
            <person name="Stergiopoulos I."/>
        </authorList>
    </citation>
    <scope>NUCLEOTIDE SEQUENCE [LARGE SCALE GENOMIC DNA]</scope>
    <source>
        <strain evidence="7 8">CBS 116634</strain>
    </source>
</reference>
<dbReference type="PANTHER" id="PTHR33353">
    <property type="entry name" value="PUTATIVE (AFU_ORTHOLOGUE AFUA_1G12560)-RELATED"/>
    <property type="match status" value="1"/>
</dbReference>
<evidence type="ECO:0000256" key="1">
    <source>
        <dbReference type="ARBA" id="ARBA00001973"/>
    </source>
</evidence>
<evidence type="ECO:0000256" key="3">
    <source>
        <dbReference type="ARBA" id="ARBA00022525"/>
    </source>
</evidence>
<dbReference type="GO" id="GO:0005576">
    <property type="term" value="C:extracellular region"/>
    <property type="evidence" value="ECO:0007669"/>
    <property type="project" value="UniProtKB-SubCell"/>
</dbReference>
<evidence type="ECO:0000259" key="6">
    <source>
        <dbReference type="Pfam" id="PF03443"/>
    </source>
</evidence>
<dbReference type="AlphaFoldDB" id="A0A139IHZ3"/>
<comment type="caution">
    <text evidence="7">The sequence shown here is derived from an EMBL/GenBank/DDBJ whole genome shotgun (WGS) entry which is preliminary data.</text>
</comment>
<dbReference type="OrthoDB" id="4849160at2759"/>
<comment type="subcellular location">
    <subcellularLocation>
        <location evidence="2">Secreted</location>
    </subcellularLocation>
</comment>
<evidence type="ECO:0000256" key="5">
    <source>
        <dbReference type="SAM" id="SignalP"/>
    </source>
</evidence>
<dbReference type="PANTHER" id="PTHR33353:SF34">
    <property type="entry name" value="ENDO-BETA-1,4-GLUCANASE D"/>
    <property type="match status" value="1"/>
</dbReference>
<dbReference type="InterPro" id="IPR049892">
    <property type="entry name" value="AA9"/>
</dbReference>
<proteinExistence type="predicted"/>
<protein>
    <recommendedName>
        <fullName evidence="6">Auxiliary Activity family 9 catalytic domain-containing protein</fullName>
    </recommendedName>
</protein>
<evidence type="ECO:0000256" key="2">
    <source>
        <dbReference type="ARBA" id="ARBA00004613"/>
    </source>
</evidence>
<gene>
    <name evidence="7" type="ORF">AC579_8357</name>
</gene>
<keyword evidence="8" id="KW-1185">Reference proteome</keyword>
<accession>A0A139IHZ3</accession>
<keyword evidence="3" id="KW-0964">Secreted</keyword>
<dbReference type="EMBL" id="LFZO01000083">
    <property type="protein sequence ID" value="KXT14427.1"/>
    <property type="molecule type" value="Genomic_DNA"/>
</dbReference>
<keyword evidence="4" id="KW-1015">Disulfide bond</keyword>
<dbReference type="STRING" id="113226.A0A139IHZ3"/>
<dbReference type="Pfam" id="PF03443">
    <property type="entry name" value="AA9"/>
    <property type="match status" value="1"/>
</dbReference>
<feature type="domain" description="Auxiliary Activity family 9 catalytic" evidence="6">
    <location>
        <begin position="22"/>
        <end position="236"/>
    </location>
</feature>
<dbReference type="CDD" id="cd21175">
    <property type="entry name" value="LPMO_AA9"/>
    <property type="match status" value="1"/>
</dbReference>
<organism evidence="7 8">
    <name type="scientific">Pseudocercospora musae</name>
    <dbReference type="NCBI Taxonomy" id="113226"/>
    <lineage>
        <taxon>Eukaryota</taxon>
        <taxon>Fungi</taxon>
        <taxon>Dikarya</taxon>
        <taxon>Ascomycota</taxon>
        <taxon>Pezizomycotina</taxon>
        <taxon>Dothideomycetes</taxon>
        <taxon>Dothideomycetidae</taxon>
        <taxon>Mycosphaerellales</taxon>
        <taxon>Mycosphaerellaceae</taxon>
        <taxon>Pseudocercospora</taxon>
    </lineage>
</organism>
<feature type="signal peptide" evidence="5">
    <location>
        <begin position="1"/>
        <end position="21"/>
    </location>
</feature>
<sequence length="265" mass="27386">MPSYSKIVALAAVAAPSLVSAHGYVSGVVSNGEWHSGTSPEWTYQSSKPATAGWYANNQDNGFVEPSSYADGDIICHKGATPGQGSIPVTAGKSIDIQWNTWPDSHHGPVITYLASCGGDCSSVTKADLKFFKIDAGGLNDGSTAPGSWASDDLLANNITSTVTVPADIADGNYVLRHEIIALHSAGQENGAQNYPQCLNVEVSGGGSATPEGTAGTALYKSDDAGILIDIYQGLSSYEIPGPALYGGGSSNSSKIKRTPVQFRA</sequence>
<keyword evidence="5" id="KW-0732">Signal</keyword>
<dbReference type="InterPro" id="IPR005103">
    <property type="entry name" value="AA9_LPMO"/>
</dbReference>
<evidence type="ECO:0000313" key="7">
    <source>
        <dbReference type="EMBL" id="KXT14427.1"/>
    </source>
</evidence>
<feature type="chain" id="PRO_5007297432" description="Auxiliary Activity family 9 catalytic domain-containing protein" evidence="5">
    <location>
        <begin position="22"/>
        <end position="265"/>
    </location>
</feature>
<comment type="cofactor">
    <cofactor evidence="1">
        <name>Cu(2+)</name>
        <dbReference type="ChEBI" id="CHEBI:29036"/>
    </cofactor>
</comment>
<dbReference type="Proteomes" id="UP000073492">
    <property type="component" value="Unassembled WGS sequence"/>
</dbReference>